<dbReference type="PANTHER" id="PTHR30193">
    <property type="entry name" value="ABC TRANSPORTER PERMEASE PROTEIN"/>
    <property type="match status" value="1"/>
</dbReference>
<evidence type="ECO:0000256" key="4">
    <source>
        <dbReference type="ARBA" id="ARBA00022692"/>
    </source>
</evidence>
<keyword evidence="4 7" id="KW-0812">Transmembrane</keyword>
<evidence type="ECO:0000313" key="10">
    <source>
        <dbReference type="Proteomes" id="UP001549321"/>
    </source>
</evidence>
<dbReference type="SUPFAM" id="SSF161098">
    <property type="entry name" value="MetI-like"/>
    <property type="match status" value="1"/>
</dbReference>
<comment type="caution">
    <text evidence="9">The sequence shown here is derived from an EMBL/GenBank/DDBJ whole genome shotgun (WGS) entry which is preliminary data.</text>
</comment>
<feature type="transmembrane region" description="Helical" evidence="7">
    <location>
        <begin position="123"/>
        <end position="142"/>
    </location>
</feature>
<dbReference type="Pfam" id="PF00528">
    <property type="entry name" value="BPD_transp_1"/>
    <property type="match status" value="1"/>
</dbReference>
<keyword evidence="5 7" id="KW-1133">Transmembrane helix</keyword>
<dbReference type="InterPro" id="IPR035906">
    <property type="entry name" value="MetI-like_sf"/>
</dbReference>
<feature type="transmembrane region" description="Helical" evidence="7">
    <location>
        <begin position="148"/>
        <end position="166"/>
    </location>
</feature>
<evidence type="ECO:0000256" key="7">
    <source>
        <dbReference type="RuleBase" id="RU363032"/>
    </source>
</evidence>
<evidence type="ECO:0000256" key="2">
    <source>
        <dbReference type="ARBA" id="ARBA00022448"/>
    </source>
</evidence>
<evidence type="ECO:0000256" key="6">
    <source>
        <dbReference type="ARBA" id="ARBA00023136"/>
    </source>
</evidence>
<feature type="transmembrane region" description="Helical" evidence="7">
    <location>
        <begin position="91"/>
        <end position="111"/>
    </location>
</feature>
<dbReference type="PANTHER" id="PTHR30193:SF37">
    <property type="entry name" value="INNER MEMBRANE ABC TRANSPORTER PERMEASE PROTEIN YCJO"/>
    <property type="match status" value="1"/>
</dbReference>
<evidence type="ECO:0000256" key="1">
    <source>
        <dbReference type="ARBA" id="ARBA00004651"/>
    </source>
</evidence>
<sequence>MTDVLQASAVGAATRRPSSPWRRHREWITPVLLLAPGLILFTLIIVIPTLQSFRLSLYEWDGIGPKSWVGLGNYTELFSDPQFLTSLKNNVIWLVLFLLAPVGGLVLALLVNQKIRGIRLAKSLFFMPLVLAPVTVGVVYSWFYDPTFGMLALIFNAFGATAPAILSDPDLVTFGIVAAALWPQVAFCMVLFLAGLNNLDEDVLGAGRVDGAKGFPMFWHIVLPQLRAASFIALTVTVIGALRSFDLIAIMTQGGPYGSSSVLAYQMYEQAIFSYRMGYAAAIATVLFGVMAVFIVFYLSRVMRAEARRER</sequence>
<feature type="transmembrane region" description="Helical" evidence="7">
    <location>
        <begin position="27"/>
        <end position="50"/>
    </location>
</feature>
<keyword evidence="10" id="KW-1185">Reference proteome</keyword>
<keyword evidence="3" id="KW-1003">Cell membrane</keyword>
<protein>
    <submittedName>
        <fullName evidence="9">Multiple sugar transport system permease protein</fullName>
    </submittedName>
</protein>
<dbReference type="EMBL" id="JBEPSM010000001">
    <property type="protein sequence ID" value="MET4632408.1"/>
    <property type="molecule type" value="Genomic_DNA"/>
</dbReference>
<organism evidence="9 10">
    <name type="scientific">Kaistia defluvii</name>
    <dbReference type="NCBI Taxonomy" id="410841"/>
    <lineage>
        <taxon>Bacteria</taxon>
        <taxon>Pseudomonadati</taxon>
        <taxon>Pseudomonadota</taxon>
        <taxon>Alphaproteobacteria</taxon>
        <taxon>Hyphomicrobiales</taxon>
        <taxon>Kaistiaceae</taxon>
        <taxon>Kaistia</taxon>
    </lineage>
</organism>
<name>A0ABV2QU44_9HYPH</name>
<evidence type="ECO:0000256" key="5">
    <source>
        <dbReference type="ARBA" id="ARBA00022989"/>
    </source>
</evidence>
<keyword evidence="2 7" id="KW-0813">Transport</keyword>
<reference evidence="9 10" key="1">
    <citation type="submission" date="2024-06" db="EMBL/GenBank/DDBJ databases">
        <title>Sorghum-associated microbial communities from plants grown in Nebraska, USA.</title>
        <authorList>
            <person name="Schachtman D."/>
        </authorList>
    </citation>
    <scope>NUCLEOTIDE SEQUENCE [LARGE SCALE GENOMIC DNA]</scope>
    <source>
        <strain evidence="9 10">3207</strain>
    </source>
</reference>
<accession>A0ABV2QU44</accession>
<evidence type="ECO:0000256" key="3">
    <source>
        <dbReference type="ARBA" id="ARBA00022475"/>
    </source>
</evidence>
<dbReference type="InterPro" id="IPR051393">
    <property type="entry name" value="ABC_transporter_permease"/>
</dbReference>
<feature type="transmembrane region" description="Helical" evidence="7">
    <location>
        <begin position="173"/>
        <end position="197"/>
    </location>
</feature>
<gene>
    <name evidence="9" type="ORF">ABIE08_000321</name>
</gene>
<dbReference type="RefSeq" id="WP_354548219.1">
    <property type="nucleotide sequence ID" value="NZ_JBEPSM010000001.1"/>
</dbReference>
<comment type="similarity">
    <text evidence="7">Belongs to the binding-protein-dependent transport system permease family.</text>
</comment>
<proteinExistence type="inferred from homology"/>
<feature type="transmembrane region" description="Helical" evidence="7">
    <location>
        <begin position="217"/>
        <end position="240"/>
    </location>
</feature>
<dbReference type="Proteomes" id="UP001549321">
    <property type="component" value="Unassembled WGS sequence"/>
</dbReference>
<evidence type="ECO:0000259" key="8">
    <source>
        <dbReference type="PROSITE" id="PS50928"/>
    </source>
</evidence>
<feature type="transmembrane region" description="Helical" evidence="7">
    <location>
        <begin position="247"/>
        <end position="267"/>
    </location>
</feature>
<evidence type="ECO:0000313" key="9">
    <source>
        <dbReference type="EMBL" id="MET4632408.1"/>
    </source>
</evidence>
<keyword evidence="9" id="KW-0762">Sugar transport</keyword>
<feature type="domain" description="ABC transmembrane type-1" evidence="8">
    <location>
        <begin position="86"/>
        <end position="300"/>
    </location>
</feature>
<dbReference type="PROSITE" id="PS50928">
    <property type="entry name" value="ABC_TM1"/>
    <property type="match status" value="1"/>
</dbReference>
<feature type="transmembrane region" description="Helical" evidence="7">
    <location>
        <begin position="279"/>
        <end position="299"/>
    </location>
</feature>
<dbReference type="InterPro" id="IPR000515">
    <property type="entry name" value="MetI-like"/>
</dbReference>
<comment type="subcellular location">
    <subcellularLocation>
        <location evidence="1 7">Cell membrane</location>
        <topology evidence="1 7">Multi-pass membrane protein</topology>
    </subcellularLocation>
</comment>
<keyword evidence="6 7" id="KW-0472">Membrane</keyword>
<dbReference type="CDD" id="cd06261">
    <property type="entry name" value="TM_PBP2"/>
    <property type="match status" value="1"/>
</dbReference>
<dbReference type="Gene3D" id="1.10.3720.10">
    <property type="entry name" value="MetI-like"/>
    <property type="match status" value="1"/>
</dbReference>